<dbReference type="Gene3D" id="3.40.190.150">
    <property type="entry name" value="Bordetella uptake gene, domain 1"/>
    <property type="match status" value="1"/>
</dbReference>
<dbReference type="EMBL" id="CP016171">
    <property type="protein sequence ID" value="ANN71105.1"/>
    <property type="molecule type" value="Genomic_DNA"/>
</dbReference>
<dbReference type="Proteomes" id="UP000091897">
    <property type="component" value="Chromosome"/>
</dbReference>
<dbReference type="PIRSF" id="PIRSF017082">
    <property type="entry name" value="YflP"/>
    <property type="match status" value="1"/>
</dbReference>
<name>A0A193FFQ3_9BORD</name>
<proteinExistence type="inferred from homology"/>
<evidence type="ECO:0000313" key="3">
    <source>
        <dbReference type="EMBL" id="ANN66021.1"/>
    </source>
</evidence>
<keyword evidence="2" id="KW-0732">Signal</keyword>
<dbReference type="RefSeq" id="WP_066345958.1">
    <property type="nucleotide sequence ID" value="NZ_CBCSFJ010000003.1"/>
</dbReference>
<dbReference type="STRING" id="463025.BAU08_06930"/>
<dbReference type="Proteomes" id="UP000092213">
    <property type="component" value="Chromosome"/>
</dbReference>
<dbReference type="OrthoDB" id="5171643at2"/>
<evidence type="ECO:0000256" key="2">
    <source>
        <dbReference type="SAM" id="SignalP"/>
    </source>
</evidence>
<evidence type="ECO:0000313" key="6">
    <source>
        <dbReference type="Proteomes" id="UP000092213"/>
    </source>
</evidence>
<dbReference type="PANTHER" id="PTHR42928">
    <property type="entry name" value="TRICARBOXYLATE-BINDING PROTEIN"/>
    <property type="match status" value="1"/>
</dbReference>
<feature type="chain" id="PRO_5008258129" description="Tripartite tricarboxylate transporter substrate binding protein" evidence="2">
    <location>
        <begin position="23"/>
        <end position="324"/>
    </location>
</feature>
<dbReference type="KEGG" id="bbro:BAU06_06675"/>
<organism evidence="4 6">
    <name type="scientific">Bordetella bronchialis</name>
    <dbReference type="NCBI Taxonomy" id="463025"/>
    <lineage>
        <taxon>Bacteria</taxon>
        <taxon>Pseudomonadati</taxon>
        <taxon>Pseudomonadota</taxon>
        <taxon>Betaproteobacteria</taxon>
        <taxon>Burkholderiales</taxon>
        <taxon>Alcaligenaceae</taxon>
        <taxon>Bordetella</taxon>
    </lineage>
</organism>
<feature type="signal peptide" evidence="2">
    <location>
        <begin position="1"/>
        <end position="22"/>
    </location>
</feature>
<dbReference type="CDD" id="cd07012">
    <property type="entry name" value="PBP2_Bug_TTT"/>
    <property type="match status" value="1"/>
</dbReference>
<evidence type="ECO:0000313" key="4">
    <source>
        <dbReference type="EMBL" id="ANN71105.1"/>
    </source>
</evidence>
<comment type="similarity">
    <text evidence="1">Belongs to the UPF0065 (bug) family.</text>
</comment>
<dbReference type="SUPFAM" id="SSF53850">
    <property type="entry name" value="Periplasmic binding protein-like II"/>
    <property type="match status" value="1"/>
</dbReference>
<dbReference type="Gene3D" id="3.40.190.10">
    <property type="entry name" value="Periplasmic binding protein-like II"/>
    <property type="match status" value="1"/>
</dbReference>
<keyword evidence="5" id="KW-1185">Reference proteome</keyword>
<evidence type="ECO:0008006" key="7">
    <source>
        <dbReference type="Google" id="ProtNLM"/>
    </source>
</evidence>
<accession>A0A193FFQ3</accession>
<dbReference type="InterPro" id="IPR005064">
    <property type="entry name" value="BUG"/>
</dbReference>
<dbReference type="InterPro" id="IPR042100">
    <property type="entry name" value="Bug_dom1"/>
</dbReference>
<dbReference type="Pfam" id="PF03401">
    <property type="entry name" value="TctC"/>
    <property type="match status" value="1"/>
</dbReference>
<gene>
    <name evidence="3" type="ORF">BAU06_06675</name>
    <name evidence="4" type="ORF">BAU08_06930</name>
</gene>
<dbReference type="EMBL" id="CP016170">
    <property type="protein sequence ID" value="ANN66021.1"/>
    <property type="molecule type" value="Genomic_DNA"/>
</dbReference>
<dbReference type="AlphaFoldDB" id="A0A193FFQ3"/>
<sequence>MRLLYRLMPAAVMLLAMTSARATDSVRLIIPTTAGGGTDGFFRILAKESEPYLGKPITVINMCSTTGCAGGTIGVSKLVQSEPDGNTLAGVWMGPLTVAPHTLPVAYLPSDYVPVMRLTSAPYAVCTKADFPADTGDQMIELLRTNRDAYTYGTDGVGNSAHIAMARIYKRLDTRQRDVPFKGAGETLAAMLGGHIDIYVGSLPPVMEHVRTGRAKCQFVTSADKVAQLPGAAGLRDLGLADEETLLWRGIIAPKGTPVERLRELEAGFEAAAGSPAVRAYAEGAGEQIVVYKGTEFRQRIDAEYEQFGRLVSALRQQLDIDPH</sequence>
<evidence type="ECO:0000313" key="5">
    <source>
        <dbReference type="Proteomes" id="UP000091897"/>
    </source>
</evidence>
<protein>
    <recommendedName>
        <fullName evidence="7">Tripartite tricarboxylate transporter substrate binding protein</fullName>
    </recommendedName>
</protein>
<reference evidence="5 6" key="1">
    <citation type="submission" date="2016-06" db="EMBL/GenBank/DDBJ databases">
        <title>Complete genome sequences of Bordetella bronchialis and Bordetella flabilis.</title>
        <authorList>
            <person name="LiPuma J.J."/>
            <person name="Spilker T."/>
        </authorList>
    </citation>
    <scope>NUCLEOTIDE SEQUENCE [LARGE SCALE GENOMIC DNA]</scope>
    <source>
        <strain evidence="4 6">AU17976</strain>
        <strain evidence="3 5">AU3182</strain>
    </source>
</reference>
<dbReference type="PANTHER" id="PTHR42928:SF5">
    <property type="entry name" value="BLR1237 PROTEIN"/>
    <property type="match status" value="1"/>
</dbReference>
<evidence type="ECO:0000256" key="1">
    <source>
        <dbReference type="ARBA" id="ARBA00006987"/>
    </source>
</evidence>